<dbReference type="InterPro" id="IPR016181">
    <property type="entry name" value="Acyl_CoA_acyltransferase"/>
</dbReference>
<dbReference type="GO" id="GO:0005737">
    <property type="term" value="C:cytoplasm"/>
    <property type="evidence" value="ECO:0007669"/>
    <property type="project" value="TreeGrafter"/>
</dbReference>
<dbReference type="InterPro" id="IPR051908">
    <property type="entry name" value="Ribosomal_N-acetyltransferase"/>
</dbReference>
<keyword evidence="3" id="KW-1185">Reference proteome</keyword>
<dbReference type="PANTHER" id="PTHR43441">
    <property type="entry name" value="RIBOSOMAL-PROTEIN-SERINE ACETYLTRANSFERASE"/>
    <property type="match status" value="1"/>
</dbReference>
<organism evidence="2 3">
    <name type="scientific">Pontibaca methylaminivorans</name>
    <dbReference type="NCBI Taxonomy" id="515897"/>
    <lineage>
        <taxon>Bacteria</taxon>
        <taxon>Pseudomonadati</taxon>
        <taxon>Pseudomonadota</taxon>
        <taxon>Alphaproteobacteria</taxon>
        <taxon>Rhodobacterales</taxon>
        <taxon>Roseobacteraceae</taxon>
        <taxon>Pontibaca</taxon>
    </lineage>
</organism>
<dbReference type="GO" id="GO:0008999">
    <property type="term" value="F:protein-N-terminal-alanine acetyltransferase activity"/>
    <property type="evidence" value="ECO:0007669"/>
    <property type="project" value="TreeGrafter"/>
</dbReference>
<reference evidence="2 3" key="1">
    <citation type="submission" date="2017-01" db="EMBL/GenBank/DDBJ databases">
        <authorList>
            <person name="Mah S.A."/>
            <person name="Swanson W.J."/>
            <person name="Moy G.W."/>
            <person name="Vacquier V.D."/>
        </authorList>
    </citation>
    <scope>NUCLEOTIDE SEQUENCE [LARGE SCALE GENOMIC DNA]</scope>
    <source>
        <strain evidence="2 3">DSM 21219</strain>
    </source>
</reference>
<dbReference type="AlphaFoldDB" id="A0A1R3WQL3"/>
<gene>
    <name evidence="2" type="ORF">SAMN05421849_1270</name>
</gene>
<dbReference type="RefSeq" id="WP_076648738.1">
    <property type="nucleotide sequence ID" value="NZ_FTPS01000001.1"/>
</dbReference>
<dbReference type="PANTHER" id="PTHR43441:SF2">
    <property type="entry name" value="FAMILY ACETYLTRANSFERASE, PUTATIVE (AFU_ORTHOLOGUE AFUA_7G00850)-RELATED"/>
    <property type="match status" value="1"/>
</dbReference>
<dbReference type="PROSITE" id="PS51186">
    <property type="entry name" value="GNAT"/>
    <property type="match status" value="1"/>
</dbReference>
<dbReference type="FunFam" id="3.40.630.30:FF:000047">
    <property type="entry name" value="Acetyltransferase, GNAT family"/>
    <property type="match status" value="1"/>
</dbReference>
<dbReference type="Gene3D" id="3.40.630.30">
    <property type="match status" value="1"/>
</dbReference>
<protein>
    <submittedName>
        <fullName evidence="2">Protein N-acetyltransferase, RimJ/RimL family</fullName>
    </submittedName>
</protein>
<dbReference type="Proteomes" id="UP000192455">
    <property type="component" value="Unassembled WGS sequence"/>
</dbReference>
<dbReference type="OrthoDB" id="5295305at2"/>
<name>A0A1R3WQL3_9RHOB</name>
<sequence>MIGARAYDPAARLPDWRPPPRPAHGVLEGAHVRLEPLSAGAHAGALFRAWRGHDNLWTYMGYGPFATEEDYRGWTEAMSSRDDPLFFALRIVGGDEDGGGGGAIAGIASYLRIKPEAGSIEIGHLCFAPPLQRTPAATEALSMMMREAFAAGYRRCEWKCDALNIASRRAAQRLGFSHEGVFRQAMVVKGRNRDTAWFSVIDSEWPALAAAHRHWLDPANFDRGRQREALSGLTAPLLAARDPALS</sequence>
<dbReference type="GO" id="GO:1990189">
    <property type="term" value="F:protein N-terminal-serine acetyltransferase activity"/>
    <property type="evidence" value="ECO:0007669"/>
    <property type="project" value="TreeGrafter"/>
</dbReference>
<dbReference type="SUPFAM" id="SSF55729">
    <property type="entry name" value="Acyl-CoA N-acyltransferases (Nat)"/>
    <property type="match status" value="1"/>
</dbReference>
<keyword evidence="2" id="KW-0808">Transferase</keyword>
<dbReference type="STRING" id="515897.SAMN05421849_1270"/>
<proteinExistence type="predicted"/>
<feature type="domain" description="N-acetyltransferase" evidence="1">
    <location>
        <begin position="32"/>
        <end position="194"/>
    </location>
</feature>
<evidence type="ECO:0000313" key="2">
    <source>
        <dbReference type="EMBL" id="SIT80199.1"/>
    </source>
</evidence>
<accession>A0A1R3WQL3</accession>
<evidence type="ECO:0000313" key="3">
    <source>
        <dbReference type="Proteomes" id="UP000192455"/>
    </source>
</evidence>
<dbReference type="Pfam" id="PF13302">
    <property type="entry name" value="Acetyltransf_3"/>
    <property type="match status" value="1"/>
</dbReference>
<evidence type="ECO:0000259" key="1">
    <source>
        <dbReference type="PROSITE" id="PS51186"/>
    </source>
</evidence>
<dbReference type="InterPro" id="IPR000182">
    <property type="entry name" value="GNAT_dom"/>
</dbReference>
<dbReference type="EMBL" id="FTPS01000001">
    <property type="protein sequence ID" value="SIT80199.1"/>
    <property type="molecule type" value="Genomic_DNA"/>
</dbReference>